<evidence type="ECO:0000313" key="2">
    <source>
        <dbReference type="EMBL" id="KAJ7205561.1"/>
    </source>
</evidence>
<keyword evidence="3" id="KW-1185">Reference proteome</keyword>
<protein>
    <submittedName>
        <fullName evidence="2">Uncharacterized protein</fullName>
    </submittedName>
</protein>
<evidence type="ECO:0000256" key="1">
    <source>
        <dbReference type="SAM" id="MobiDB-lite"/>
    </source>
</evidence>
<proteinExistence type="predicted"/>
<gene>
    <name evidence="2" type="ORF">GGX14DRAFT_644876</name>
</gene>
<feature type="region of interest" description="Disordered" evidence="1">
    <location>
        <begin position="1"/>
        <end position="27"/>
    </location>
</feature>
<feature type="compositionally biased region" description="Low complexity" evidence="1">
    <location>
        <begin position="16"/>
        <end position="27"/>
    </location>
</feature>
<accession>A0AAD6V8P0</accession>
<feature type="region of interest" description="Disordered" evidence="1">
    <location>
        <begin position="42"/>
        <end position="76"/>
    </location>
</feature>
<comment type="caution">
    <text evidence="2">The sequence shown here is derived from an EMBL/GenBank/DDBJ whole genome shotgun (WGS) entry which is preliminary data.</text>
</comment>
<reference evidence="2" key="1">
    <citation type="submission" date="2023-03" db="EMBL/GenBank/DDBJ databases">
        <title>Massive genome expansion in bonnet fungi (Mycena s.s.) driven by repeated elements and novel gene families across ecological guilds.</title>
        <authorList>
            <consortium name="Lawrence Berkeley National Laboratory"/>
            <person name="Harder C.B."/>
            <person name="Miyauchi S."/>
            <person name="Viragh M."/>
            <person name="Kuo A."/>
            <person name="Thoen E."/>
            <person name="Andreopoulos B."/>
            <person name="Lu D."/>
            <person name="Skrede I."/>
            <person name="Drula E."/>
            <person name="Henrissat B."/>
            <person name="Morin E."/>
            <person name="Kohler A."/>
            <person name="Barry K."/>
            <person name="LaButti K."/>
            <person name="Morin E."/>
            <person name="Salamov A."/>
            <person name="Lipzen A."/>
            <person name="Mereny Z."/>
            <person name="Hegedus B."/>
            <person name="Baldrian P."/>
            <person name="Stursova M."/>
            <person name="Weitz H."/>
            <person name="Taylor A."/>
            <person name="Grigoriev I.V."/>
            <person name="Nagy L.G."/>
            <person name="Martin F."/>
            <person name="Kauserud H."/>
        </authorList>
    </citation>
    <scope>NUCLEOTIDE SEQUENCE</scope>
    <source>
        <strain evidence="2">9144</strain>
    </source>
</reference>
<dbReference type="AlphaFoldDB" id="A0AAD6V8P0"/>
<sequence length="281" mass="30726">MYLDLDQRQAKMPSQRRPACAAHDAPRAAPGVRPLLVKRTNFQSPAPTEPSNLYPAPVSGTSQTSGGPSAKHKPLISIDTPTTARHVFSSRRDARSWAPQARRGLDLALGILQMVSTHHSSSATPGPYTQRDRTSWICPGATAGHGVGVGAVAMKRVTTRQATRLPFSGFAISGVPRHRTEGMLLVAYALLIADRVDVYRQLALELSRCSWAIKYDDLYPSFVGGPEDLEDDTSDSDSLSVGLSHDPDPDLNTCDQWRVCWTRDTRMAAAAALWVLWFFES</sequence>
<dbReference type="Proteomes" id="UP001219525">
    <property type="component" value="Unassembled WGS sequence"/>
</dbReference>
<dbReference type="EMBL" id="JARJCW010000043">
    <property type="protein sequence ID" value="KAJ7205561.1"/>
    <property type="molecule type" value="Genomic_DNA"/>
</dbReference>
<name>A0AAD6V8P0_9AGAR</name>
<feature type="compositionally biased region" description="Polar residues" evidence="1">
    <location>
        <begin position="42"/>
        <end position="51"/>
    </location>
</feature>
<organism evidence="2 3">
    <name type="scientific">Mycena pura</name>
    <dbReference type="NCBI Taxonomy" id="153505"/>
    <lineage>
        <taxon>Eukaryota</taxon>
        <taxon>Fungi</taxon>
        <taxon>Dikarya</taxon>
        <taxon>Basidiomycota</taxon>
        <taxon>Agaricomycotina</taxon>
        <taxon>Agaricomycetes</taxon>
        <taxon>Agaricomycetidae</taxon>
        <taxon>Agaricales</taxon>
        <taxon>Marasmiineae</taxon>
        <taxon>Mycenaceae</taxon>
        <taxon>Mycena</taxon>
    </lineage>
</organism>
<evidence type="ECO:0000313" key="3">
    <source>
        <dbReference type="Proteomes" id="UP001219525"/>
    </source>
</evidence>